<dbReference type="InterPro" id="IPR052509">
    <property type="entry name" value="Metal_resp_DNA-bind_regulator"/>
</dbReference>
<evidence type="ECO:0000259" key="1">
    <source>
        <dbReference type="Pfam" id="PF03551"/>
    </source>
</evidence>
<dbReference type="Pfam" id="PF03551">
    <property type="entry name" value="PadR"/>
    <property type="match status" value="1"/>
</dbReference>
<name>A0A9D1GS80_9FIRM</name>
<dbReference type="PANTHER" id="PTHR33169">
    <property type="entry name" value="PADR-FAMILY TRANSCRIPTIONAL REGULATOR"/>
    <property type="match status" value="1"/>
</dbReference>
<proteinExistence type="predicted"/>
<gene>
    <name evidence="2" type="ORF">IAC39_01680</name>
</gene>
<dbReference type="SUPFAM" id="SSF46785">
    <property type="entry name" value="Winged helix' DNA-binding domain"/>
    <property type="match status" value="1"/>
</dbReference>
<dbReference type="InterPro" id="IPR036388">
    <property type="entry name" value="WH-like_DNA-bd_sf"/>
</dbReference>
<dbReference type="PANTHER" id="PTHR33169:SF14">
    <property type="entry name" value="TRANSCRIPTIONAL REGULATOR RV3488"/>
    <property type="match status" value="1"/>
</dbReference>
<dbReference type="EMBL" id="DVLL01000007">
    <property type="protein sequence ID" value="HIT58423.1"/>
    <property type="molecule type" value="Genomic_DNA"/>
</dbReference>
<dbReference type="InterPro" id="IPR036390">
    <property type="entry name" value="WH_DNA-bd_sf"/>
</dbReference>
<comment type="caution">
    <text evidence="2">The sequence shown here is derived from an EMBL/GenBank/DDBJ whole genome shotgun (WGS) entry which is preliminary data.</text>
</comment>
<evidence type="ECO:0000313" key="2">
    <source>
        <dbReference type="EMBL" id="HIT58423.1"/>
    </source>
</evidence>
<dbReference type="Proteomes" id="UP000824136">
    <property type="component" value="Unassembled WGS sequence"/>
</dbReference>
<dbReference type="InterPro" id="IPR005149">
    <property type="entry name" value="Tscrpt_reg_PadR_N"/>
</dbReference>
<organism evidence="2 3">
    <name type="scientific">Candidatus Faeciplasma pullistercoris</name>
    <dbReference type="NCBI Taxonomy" id="2840800"/>
    <lineage>
        <taxon>Bacteria</taxon>
        <taxon>Bacillati</taxon>
        <taxon>Bacillota</taxon>
        <taxon>Clostridia</taxon>
        <taxon>Eubacteriales</taxon>
        <taxon>Oscillospiraceae</taxon>
        <taxon>Oscillospiraceae incertae sedis</taxon>
        <taxon>Candidatus Faeciplasma</taxon>
    </lineage>
</organism>
<evidence type="ECO:0000313" key="3">
    <source>
        <dbReference type="Proteomes" id="UP000824136"/>
    </source>
</evidence>
<reference evidence="2" key="2">
    <citation type="journal article" date="2021" name="PeerJ">
        <title>Extensive microbial diversity within the chicken gut microbiome revealed by metagenomics and culture.</title>
        <authorList>
            <person name="Gilroy R."/>
            <person name="Ravi A."/>
            <person name="Getino M."/>
            <person name="Pursley I."/>
            <person name="Horton D.L."/>
            <person name="Alikhan N.F."/>
            <person name="Baker D."/>
            <person name="Gharbi K."/>
            <person name="Hall N."/>
            <person name="Watson M."/>
            <person name="Adriaenssens E.M."/>
            <person name="Foster-Nyarko E."/>
            <person name="Jarju S."/>
            <person name="Secka A."/>
            <person name="Antonio M."/>
            <person name="Oren A."/>
            <person name="Chaudhuri R.R."/>
            <person name="La Ragione R."/>
            <person name="Hildebrand F."/>
            <person name="Pallen M.J."/>
        </authorList>
    </citation>
    <scope>NUCLEOTIDE SEQUENCE</scope>
    <source>
        <strain evidence="2">CHK33-4379</strain>
    </source>
</reference>
<sequence>MSMASELMRGRVDAAILANIINKDSYGYEINKMIFHKSGCRYELNEATLYTAFKRLIDLGYIVTYWGEGEVGARRKYYRITPDGKKAYYRMVSEWEDAKKLVDAILETEE</sequence>
<reference evidence="2" key="1">
    <citation type="submission" date="2020-10" db="EMBL/GenBank/DDBJ databases">
        <authorList>
            <person name="Gilroy R."/>
        </authorList>
    </citation>
    <scope>NUCLEOTIDE SEQUENCE</scope>
    <source>
        <strain evidence="2">CHK33-4379</strain>
    </source>
</reference>
<accession>A0A9D1GS80</accession>
<protein>
    <submittedName>
        <fullName evidence="2">PadR family transcriptional regulator</fullName>
    </submittedName>
</protein>
<dbReference type="AlphaFoldDB" id="A0A9D1GS80"/>
<feature type="domain" description="Transcription regulator PadR N-terminal" evidence="1">
    <location>
        <begin position="16"/>
        <end position="88"/>
    </location>
</feature>
<dbReference type="Gene3D" id="1.10.10.10">
    <property type="entry name" value="Winged helix-like DNA-binding domain superfamily/Winged helix DNA-binding domain"/>
    <property type="match status" value="1"/>
</dbReference>